<dbReference type="Pfam" id="PF00072">
    <property type="entry name" value="Response_reg"/>
    <property type="match status" value="1"/>
</dbReference>
<dbReference type="SUPFAM" id="SSF46689">
    <property type="entry name" value="Homeodomain-like"/>
    <property type="match status" value="1"/>
</dbReference>
<dbReference type="SMART" id="SM00448">
    <property type="entry name" value="REC"/>
    <property type="match status" value="1"/>
</dbReference>
<dbReference type="FunFam" id="3.40.50.2300:FF:000018">
    <property type="entry name" value="DNA-binding transcriptional regulator NtrC"/>
    <property type="match status" value="1"/>
</dbReference>
<keyword evidence="11" id="KW-0010">Activator</keyword>
<reference evidence="19 20" key="1">
    <citation type="submission" date="2020-07" db="EMBL/GenBank/DDBJ databases">
        <title>Thermogemmata thermophila gen. nov., sp. nov., a novel moderate thermophilic planctomycete from a Kamchatka hot spring.</title>
        <authorList>
            <person name="Elcheninov A.G."/>
            <person name="Podosokorskaya O.A."/>
            <person name="Kovaleva O.L."/>
            <person name="Novikov A."/>
            <person name="Bonch-Osmolovskaya E.A."/>
            <person name="Toshchakov S.V."/>
            <person name="Kublanov I.V."/>
        </authorList>
    </citation>
    <scope>NUCLEOTIDE SEQUENCE [LARGE SCALE GENOMIC DNA]</scope>
    <source>
        <strain evidence="19 20">2918</strain>
    </source>
</reference>
<comment type="caution">
    <text evidence="19">The sequence shown here is derived from an EMBL/GenBank/DDBJ whole genome shotgun (WGS) entry which is preliminary data.</text>
</comment>
<dbReference type="InterPro" id="IPR011006">
    <property type="entry name" value="CheY-like_superfamily"/>
</dbReference>
<dbReference type="InterPro" id="IPR025944">
    <property type="entry name" value="Sigma_54_int_dom_CS"/>
</dbReference>
<evidence type="ECO:0000256" key="8">
    <source>
        <dbReference type="ARBA" id="ARBA00023012"/>
    </source>
</evidence>
<dbReference type="Pfam" id="PF00158">
    <property type="entry name" value="Sigma54_activat"/>
    <property type="match status" value="1"/>
</dbReference>
<gene>
    <name evidence="19" type="ORF">H0921_11090</name>
</gene>
<evidence type="ECO:0000256" key="16">
    <source>
        <dbReference type="PROSITE-ProRule" id="PRU00169"/>
    </source>
</evidence>
<evidence type="ECO:0000313" key="19">
    <source>
        <dbReference type="EMBL" id="MBA2226705.1"/>
    </source>
</evidence>
<evidence type="ECO:0000256" key="9">
    <source>
        <dbReference type="ARBA" id="ARBA00023015"/>
    </source>
</evidence>
<keyword evidence="7" id="KW-0067">ATP-binding</keyword>
<dbReference type="CDD" id="cd00009">
    <property type="entry name" value="AAA"/>
    <property type="match status" value="1"/>
</dbReference>
<dbReference type="AlphaFoldDB" id="A0A7V8VF11"/>
<dbReference type="InterPro" id="IPR009057">
    <property type="entry name" value="Homeodomain-like_sf"/>
</dbReference>
<dbReference type="GO" id="GO:0005737">
    <property type="term" value="C:cytoplasm"/>
    <property type="evidence" value="ECO:0007669"/>
    <property type="project" value="UniProtKB-SubCell"/>
</dbReference>
<dbReference type="Pfam" id="PF02954">
    <property type="entry name" value="HTH_8"/>
    <property type="match status" value="1"/>
</dbReference>
<feature type="domain" description="Sigma-54 factor interaction" evidence="17">
    <location>
        <begin position="140"/>
        <end position="369"/>
    </location>
</feature>
<dbReference type="PROSITE" id="PS00675">
    <property type="entry name" value="SIGMA54_INTERACT_1"/>
    <property type="match status" value="1"/>
</dbReference>
<dbReference type="Proteomes" id="UP000542342">
    <property type="component" value="Unassembled WGS sequence"/>
</dbReference>
<dbReference type="InterPro" id="IPR003593">
    <property type="entry name" value="AAA+_ATPase"/>
</dbReference>
<dbReference type="SUPFAM" id="SSF52540">
    <property type="entry name" value="P-loop containing nucleoside triphosphate hydrolases"/>
    <property type="match status" value="1"/>
</dbReference>
<name>A0A7V8VF11_9BACT</name>
<protein>
    <recommendedName>
        <fullName evidence="2">DNA-binding transcriptional regulator NtrC</fullName>
    </recommendedName>
    <alternativeName>
        <fullName evidence="14">Nitrogen regulation protein NR(I)</fullName>
    </alternativeName>
    <alternativeName>
        <fullName evidence="15">Nitrogen regulator I</fullName>
    </alternativeName>
</protein>
<dbReference type="Gene3D" id="1.10.8.60">
    <property type="match status" value="1"/>
</dbReference>
<sequence length="476" mass="52737">MAKLLIIDDETNILYSLQEGLASEELSVVTAKTARRGLALLARELPDVVILDVRLPDMAGLDLFDRIKEQAPRVPVIIITAYATTETAIEAMKRGAFDYLLKPVDLHHLRDVVHKAIELRRMQSVRAVFDQPERPGEDPIIGHSPAMQEVYKAIGRIAPQDVNVLILGESGTGKELVARALYQHSRRADRPFLAINCAAIPDSLLESELFGHEKGAFTGADRQRIGKFEQAHGGTLFLDEIGDMSPATQAKVLRVLQDQQFERVGGSETIAVDVRVIAATNQKLEALVEQGRFRSDLYYRLNGVTIHLPPLRERKEDIPLLVDHFLRLANRKLEKNVKGVAPDALRILEAHDWPGNVRELQNVIRYAVIQAVGEVLTVDCLPASVRGGPAPQTGRSAEDPLDVRRLVRDMLAFGTPDIYRRVIAEVDRVVLEEVLRHVGGNQVHASELLGISRTTLRAKLAADKTSILHGPLPENS</sequence>
<evidence type="ECO:0000259" key="17">
    <source>
        <dbReference type="PROSITE" id="PS50045"/>
    </source>
</evidence>
<keyword evidence="8" id="KW-0902">Two-component regulatory system</keyword>
<feature type="domain" description="Response regulatory" evidence="18">
    <location>
        <begin position="3"/>
        <end position="117"/>
    </location>
</feature>
<dbReference type="InterPro" id="IPR002197">
    <property type="entry name" value="HTH_Fis"/>
</dbReference>
<keyword evidence="5 16" id="KW-0597">Phosphoprotein</keyword>
<evidence type="ECO:0000256" key="6">
    <source>
        <dbReference type="ARBA" id="ARBA00022741"/>
    </source>
</evidence>
<evidence type="ECO:0000256" key="1">
    <source>
        <dbReference type="ARBA" id="ARBA00004496"/>
    </source>
</evidence>
<dbReference type="GO" id="GO:0005524">
    <property type="term" value="F:ATP binding"/>
    <property type="evidence" value="ECO:0007669"/>
    <property type="project" value="UniProtKB-KW"/>
</dbReference>
<keyword evidence="9" id="KW-0805">Transcription regulation</keyword>
<dbReference type="Pfam" id="PF25601">
    <property type="entry name" value="AAA_lid_14"/>
    <property type="match status" value="1"/>
</dbReference>
<dbReference type="SUPFAM" id="SSF52172">
    <property type="entry name" value="CheY-like"/>
    <property type="match status" value="1"/>
</dbReference>
<dbReference type="FunFam" id="1.10.8.60:FF:000014">
    <property type="entry name" value="DNA-binding transcriptional regulator NtrC"/>
    <property type="match status" value="1"/>
</dbReference>
<feature type="modified residue" description="4-aspartylphosphate" evidence="16">
    <location>
        <position position="52"/>
    </location>
</feature>
<dbReference type="EMBL" id="JACEFB010000007">
    <property type="protein sequence ID" value="MBA2226705.1"/>
    <property type="molecule type" value="Genomic_DNA"/>
</dbReference>
<keyword evidence="4" id="KW-0678">Repressor</keyword>
<dbReference type="GO" id="GO:0043565">
    <property type="term" value="F:sequence-specific DNA binding"/>
    <property type="evidence" value="ECO:0007669"/>
    <property type="project" value="InterPro"/>
</dbReference>
<dbReference type="GO" id="GO:0000160">
    <property type="term" value="P:phosphorelay signal transduction system"/>
    <property type="evidence" value="ECO:0007669"/>
    <property type="project" value="UniProtKB-KW"/>
</dbReference>
<comment type="subcellular location">
    <subcellularLocation>
        <location evidence="1">Cytoplasm</location>
    </subcellularLocation>
</comment>
<dbReference type="PANTHER" id="PTHR32071">
    <property type="entry name" value="TRANSCRIPTIONAL REGULATORY PROTEIN"/>
    <property type="match status" value="1"/>
</dbReference>
<dbReference type="PANTHER" id="PTHR32071:SF95">
    <property type="entry name" value="DNA-BINDING TRANSCRIPTIONAL REGULATOR NTRC"/>
    <property type="match status" value="1"/>
</dbReference>
<dbReference type="FunFam" id="3.40.50.300:FF:000006">
    <property type="entry name" value="DNA-binding transcriptional regulator NtrC"/>
    <property type="match status" value="1"/>
</dbReference>
<accession>A0A7V8VF11</accession>
<proteinExistence type="predicted"/>
<evidence type="ECO:0000256" key="14">
    <source>
        <dbReference type="ARBA" id="ARBA00029881"/>
    </source>
</evidence>
<evidence type="ECO:0000256" key="5">
    <source>
        <dbReference type="ARBA" id="ARBA00022553"/>
    </source>
</evidence>
<evidence type="ECO:0000256" key="11">
    <source>
        <dbReference type="ARBA" id="ARBA00023159"/>
    </source>
</evidence>
<evidence type="ECO:0000256" key="10">
    <source>
        <dbReference type="ARBA" id="ARBA00023125"/>
    </source>
</evidence>
<dbReference type="PROSITE" id="PS00676">
    <property type="entry name" value="SIGMA54_INTERACT_2"/>
    <property type="match status" value="1"/>
</dbReference>
<evidence type="ECO:0000256" key="4">
    <source>
        <dbReference type="ARBA" id="ARBA00022491"/>
    </source>
</evidence>
<evidence type="ECO:0000256" key="15">
    <source>
        <dbReference type="ARBA" id="ARBA00031910"/>
    </source>
</evidence>
<keyword evidence="10" id="KW-0238">DNA-binding</keyword>
<evidence type="ECO:0000256" key="13">
    <source>
        <dbReference type="ARBA" id="ARBA00023231"/>
    </source>
</evidence>
<evidence type="ECO:0000259" key="18">
    <source>
        <dbReference type="PROSITE" id="PS50110"/>
    </source>
</evidence>
<keyword evidence="20" id="KW-1185">Reference proteome</keyword>
<evidence type="ECO:0000256" key="2">
    <source>
        <dbReference type="ARBA" id="ARBA00019059"/>
    </source>
</evidence>
<evidence type="ECO:0000256" key="12">
    <source>
        <dbReference type="ARBA" id="ARBA00023163"/>
    </source>
</evidence>
<dbReference type="GO" id="GO:0006355">
    <property type="term" value="P:regulation of DNA-templated transcription"/>
    <property type="evidence" value="ECO:0007669"/>
    <property type="project" value="InterPro"/>
</dbReference>
<organism evidence="19 20">
    <name type="scientific">Thermogemmata fonticola</name>
    <dbReference type="NCBI Taxonomy" id="2755323"/>
    <lineage>
        <taxon>Bacteria</taxon>
        <taxon>Pseudomonadati</taxon>
        <taxon>Planctomycetota</taxon>
        <taxon>Planctomycetia</taxon>
        <taxon>Gemmatales</taxon>
        <taxon>Gemmataceae</taxon>
        <taxon>Thermogemmata</taxon>
    </lineage>
</organism>
<dbReference type="InterPro" id="IPR027417">
    <property type="entry name" value="P-loop_NTPase"/>
</dbReference>
<evidence type="ECO:0000256" key="3">
    <source>
        <dbReference type="ARBA" id="ARBA00022490"/>
    </source>
</evidence>
<evidence type="ECO:0000256" key="7">
    <source>
        <dbReference type="ARBA" id="ARBA00022840"/>
    </source>
</evidence>
<dbReference type="InterPro" id="IPR025662">
    <property type="entry name" value="Sigma_54_int_dom_ATP-bd_1"/>
</dbReference>
<keyword evidence="6" id="KW-0547">Nucleotide-binding</keyword>
<dbReference type="PROSITE" id="PS50110">
    <property type="entry name" value="RESPONSE_REGULATORY"/>
    <property type="match status" value="1"/>
</dbReference>
<dbReference type="Gene3D" id="1.10.10.60">
    <property type="entry name" value="Homeodomain-like"/>
    <property type="match status" value="1"/>
</dbReference>
<dbReference type="Gene3D" id="3.40.50.300">
    <property type="entry name" value="P-loop containing nucleotide triphosphate hydrolases"/>
    <property type="match status" value="1"/>
</dbReference>
<evidence type="ECO:0000313" key="20">
    <source>
        <dbReference type="Proteomes" id="UP000542342"/>
    </source>
</evidence>
<dbReference type="InterPro" id="IPR025943">
    <property type="entry name" value="Sigma_54_int_dom_ATP-bd_2"/>
</dbReference>
<dbReference type="PROSITE" id="PS00688">
    <property type="entry name" value="SIGMA54_INTERACT_3"/>
    <property type="match status" value="1"/>
</dbReference>
<dbReference type="InterPro" id="IPR002078">
    <property type="entry name" value="Sigma_54_int"/>
</dbReference>
<dbReference type="InterPro" id="IPR001789">
    <property type="entry name" value="Sig_transdc_resp-reg_receiver"/>
</dbReference>
<keyword evidence="13" id="KW-0535">Nitrogen fixation</keyword>
<keyword evidence="3" id="KW-0963">Cytoplasm</keyword>
<keyword evidence="12" id="KW-0804">Transcription</keyword>
<dbReference type="Gene3D" id="3.40.50.2300">
    <property type="match status" value="1"/>
</dbReference>
<dbReference type="InterPro" id="IPR058031">
    <property type="entry name" value="AAA_lid_NorR"/>
</dbReference>
<dbReference type="PROSITE" id="PS50045">
    <property type="entry name" value="SIGMA54_INTERACT_4"/>
    <property type="match status" value="1"/>
</dbReference>
<dbReference type="RefSeq" id="WP_194538149.1">
    <property type="nucleotide sequence ID" value="NZ_JACEFB010000007.1"/>
</dbReference>
<dbReference type="SMART" id="SM00382">
    <property type="entry name" value="AAA"/>
    <property type="match status" value="1"/>
</dbReference>